<evidence type="ECO:0000256" key="3">
    <source>
        <dbReference type="ARBA" id="ARBA00022490"/>
    </source>
</evidence>
<keyword evidence="2" id="KW-0880">Kelch repeat</keyword>
<comment type="caution">
    <text evidence="8">The sequence shown here is derived from an EMBL/GenBank/DDBJ whole genome shotgun (WGS) entry which is preliminary data.</text>
</comment>
<accession>A0AAN7VWD8</accession>
<dbReference type="SMART" id="SM00612">
    <property type="entry name" value="Kelch"/>
    <property type="match status" value="2"/>
</dbReference>
<evidence type="ECO:0000256" key="7">
    <source>
        <dbReference type="SAM" id="MobiDB-lite"/>
    </source>
</evidence>
<dbReference type="GO" id="GO:0051285">
    <property type="term" value="C:cell cortex of cell tip"/>
    <property type="evidence" value="ECO:0007669"/>
    <property type="project" value="TreeGrafter"/>
</dbReference>
<evidence type="ECO:0000256" key="2">
    <source>
        <dbReference type="ARBA" id="ARBA00022441"/>
    </source>
</evidence>
<feature type="region of interest" description="Disordered" evidence="7">
    <location>
        <begin position="1197"/>
        <end position="1250"/>
    </location>
</feature>
<dbReference type="PANTHER" id="PTHR23244">
    <property type="entry name" value="KELCH REPEAT DOMAIN"/>
    <property type="match status" value="1"/>
</dbReference>
<feature type="compositionally biased region" description="Polar residues" evidence="7">
    <location>
        <begin position="626"/>
        <end position="641"/>
    </location>
</feature>
<dbReference type="EMBL" id="JAVRQU010000030">
    <property type="protein sequence ID" value="KAK5689630.1"/>
    <property type="molecule type" value="Genomic_DNA"/>
</dbReference>
<dbReference type="GO" id="GO:0061245">
    <property type="term" value="P:establishment or maintenance of bipolar cell polarity"/>
    <property type="evidence" value="ECO:0007669"/>
    <property type="project" value="TreeGrafter"/>
</dbReference>
<feature type="region of interest" description="Disordered" evidence="7">
    <location>
        <begin position="582"/>
        <end position="715"/>
    </location>
</feature>
<keyword evidence="5 6" id="KW-0175">Coiled coil</keyword>
<feature type="compositionally biased region" description="Polar residues" evidence="7">
    <location>
        <begin position="152"/>
        <end position="163"/>
    </location>
</feature>
<feature type="compositionally biased region" description="Low complexity" evidence="7">
    <location>
        <begin position="209"/>
        <end position="220"/>
    </location>
</feature>
<keyword evidence="4" id="KW-0677">Repeat</keyword>
<feature type="compositionally biased region" description="Low complexity" evidence="7">
    <location>
        <begin position="103"/>
        <end position="126"/>
    </location>
</feature>
<dbReference type="FunFam" id="2.120.10.80:FF:000049">
    <property type="entry name" value="Cell polarity protein (Tea1)"/>
    <property type="match status" value="1"/>
</dbReference>
<protein>
    <submittedName>
        <fullName evidence="8">Negative regulator of mitotic exit</fullName>
    </submittedName>
</protein>
<dbReference type="SUPFAM" id="SSF117281">
    <property type="entry name" value="Kelch motif"/>
    <property type="match status" value="1"/>
</dbReference>
<evidence type="ECO:0000256" key="6">
    <source>
        <dbReference type="SAM" id="Coils"/>
    </source>
</evidence>
<dbReference type="Pfam" id="PF24681">
    <property type="entry name" value="Kelch_KLHDC2_KLHL20_DRC7"/>
    <property type="match status" value="1"/>
</dbReference>
<dbReference type="InterPro" id="IPR015915">
    <property type="entry name" value="Kelch-typ_b-propeller"/>
</dbReference>
<keyword evidence="3" id="KW-0963">Cytoplasm</keyword>
<evidence type="ECO:0000256" key="4">
    <source>
        <dbReference type="ARBA" id="ARBA00022737"/>
    </source>
</evidence>
<feature type="compositionally biased region" description="Polar residues" evidence="7">
    <location>
        <begin position="1649"/>
        <end position="1662"/>
    </location>
</feature>
<reference evidence="8" key="1">
    <citation type="submission" date="2023-08" db="EMBL/GenBank/DDBJ databases">
        <title>Black Yeasts Isolated from many extreme environments.</title>
        <authorList>
            <person name="Coleine C."/>
            <person name="Stajich J.E."/>
            <person name="Selbmann L."/>
        </authorList>
    </citation>
    <scope>NUCLEOTIDE SEQUENCE</scope>
    <source>
        <strain evidence="8">CCFEE 5810</strain>
    </source>
</reference>
<feature type="compositionally biased region" description="Polar residues" evidence="7">
    <location>
        <begin position="189"/>
        <end position="208"/>
    </location>
</feature>
<feature type="compositionally biased region" description="Low complexity" evidence="7">
    <location>
        <begin position="13"/>
        <end position="22"/>
    </location>
</feature>
<feature type="compositionally biased region" description="Basic and acidic residues" evidence="7">
    <location>
        <begin position="1552"/>
        <end position="1562"/>
    </location>
</feature>
<dbReference type="InterPro" id="IPR006652">
    <property type="entry name" value="Kelch_1"/>
</dbReference>
<feature type="region of interest" description="Disordered" evidence="7">
    <location>
        <begin position="1641"/>
        <end position="1699"/>
    </location>
</feature>
<feature type="compositionally biased region" description="Gly residues" evidence="7">
    <location>
        <begin position="743"/>
        <end position="752"/>
    </location>
</feature>
<dbReference type="Gene3D" id="2.120.10.80">
    <property type="entry name" value="Kelch-type beta propeller"/>
    <property type="match status" value="1"/>
</dbReference>
<feature type="compositionally biased region" description="Polar residues" evidence="7">
    <location>
        <begin position="35"/>
        <end position="56"/>
    </location>
</feature>
<dbReference type="Proteomes" id="UP001310594">
    <property type="component" value="Unassembled WGS sequence"/>
</dbReference>
<feature type="region of interest" description="Disordered" evidence="7">
    <location>
        <begin position="732"/>
        <end position="942"/>
    </location>
</feature>
<feature type="compositionally biased region" description="Pro residues" evidence="7">
    <location>
        <begin position="682"/>
        <end position="691"/>
    </location>
</feature>
<evidence type="ECO:0000256" key="5">
    <source>
        <dbReference type="ARBA" id="ARBA00023054"/>
    </source>
</evidence>
<evidence type="ECO:0000256" key="1">
    <source>
        <dbReference type="ARBA" id="ARBA00004496"/>
    </source>
</evidence>
<dbReference type="PANTHER" id="PTHR23244:SF456">
    <property type="entry name" value="MULTIPLE EPIDERMAL GROWTH FACTOR-LIKE DOMAINS PROTEIN 8"/>
    <property type="match status" value="1"/>
</dbReference>
<proteinExistence type="predicted"/>
<feature type="compositionally biased region" description="Basic and acidic residues" evidence="7">
    <location>
        <begin position="871"/>
        <end position="886"/>
    </location>
</feature>
<comment type="subcellular location">
    <subcellularLocation>
        <location evidence="1">Cytoplasm</location>
    </subcellularLocation>
</comment>
<feature type="coiled-coil region" evidence="6">
    <location>
        <begin position="1102"/>
        <end position="1143"/>
    </location>
</feature>
<sequence>MSFLFGKTKKPHPSSSSHTPSSALPVATRDIRSSDGPSSQTQPSQFGNFNGSSKPGSPTPGAMSVNASLSSLAGGNGGILAGGERSSSAPPQEDGSGNMVQGARQAFLRNQAQNQQQGSSSGLSNGMGVDRNGTASPGLGGNGNGNMIAEQKSLSFREGSQSRGLVPQPQPNGSLRSSPSSSTALSTLNAQNPINTQNPTQSASTAPQHSNHNSSSSDSSPYPWSQRRLTFTVSHTNPFPRYGAAVNATSSKDGSIYLMGGLINGSTVKGDLWMVEAGVPQANGSIGNASSLGGMGVGSTGGKNGEMVCYPVATTSEGPGPRVGHASLLVGNAFIVFGGDTKMDEGDLLDDTLYLLNTSTKQWSRALPAGPRPPGRYGHTLNILGSKIYIFGGQVEGYFFNDLVAFDLNALQAATNRWEILITNTIDGGPPHGQIPPARTNHTVISYNDKLYLFGGTDGVTWYNDVWSYSPHTNSWTQLDCIGYIPSPREGHAAALVGDVMYIFGGRTEGGEDLGDLAAFRIGSRRWYTFQNMGPSPSPRSGHSMTTVGKSIVVLAGEPSSAPRDAVELGMGYYLDTAKIRYPPDSASQTPVGDRIQGTRRPSGDQSGMGSKVGGLAQNFGGAVRSPSSAAQMQFPAQTSPAELADRPRMGSGDSYGSKIKDGMANSRLPRMAGNGAVQAPSPAPSGPVPLAPTGNGKGVNGGASARQPTRPLERAMSPGIEGAERARGFENQNFNSGFMSPSGGGGNGSTGGRDSPAIRNTQVEARQPLSPGFSPAGFGEQRAPLSPGLSQTGGFGGFPPETPYFDAEEDPMVQQQQQQQQQAGKSRGKVETYQPSQEASNGESLSRTPSRNAQQNPNLLGARSGVGRSESVRTENMDRVVDSDTPRQSVQSSVIVEEELPKVQRQITPTEKFEAGSNGVEGPQDSGIGSSPAANVDGGGDGRVVEELRRELEGVRGKNAWFASELALARKSGFAGRSNDSPVLDERGNVFREEDKPLVEALLKMRGELAKVQGSIEEQGRLAAERIAQVERQRDTAVSEAVFARARLAGHDSGGGEQERELQKRLAGVLAREAEMQRKTETLVRELESERQARQVGEETAEAAQRRVTELEGLRQSLTSELEGLRDELHETQTGARELEATHAEVSGQHRLLGVDKNELSEQLERVRGEHQEHVGVLASLRDAVQASTMKSEVLERKVEEERSGREEVEGRLRQLKSEHEERSGELESTNRRLRDAEELAERHAHEARTHREAVLAGLGNISTRSIDPSSGANDERLSVLQQRVEEANAMVRQNQAAADAASQKLRSAEERIAGLEAYQEQASREGLAIRKQLQVAMREKQSVESEKTELEQKLQSQMLDTNALAVQHSSLKDILHERGINAAEVRRSRALDSPSSALSNRFSTPDLHRVKDLEQQLEASLKSHDEMKAQFEEVSERDEKMKREYEEKLTALDNDHQAAVKYLRGTEKMLSKMKQELQRVKNENGELRRRVEKAKEDEGVGAKGVSADAEAEWEKERSTLREEVEKAQTELKRNVSDMETRINEMQQHMAHSESELESARTAHATSTRDLTSLQANHSQARGDLERLQQENSLLEERARDAENKVQLLLDQVEHSVDNYRRQSRRVSGAPSTAGLMVNGAGGHHQRNLSGASGISQSTVGTMGMGHTRNISDTAESTYSVDAPSTTGEGGHGEDGRNSMALDALAGELDALRSHWETTNKNYRLSDKFEFERKGSNPAVTPEQGGASGGEFGGLASWRRGLDVDDEDGEGEESRPTTSEGTVRGEEEVTHGKQAVTTT</sequence>
<feature type="compositionally biased region" description="Polar residues" evidence="7">
    <location>
        <begin position="834"/>
        <end position="859"/>
    </location>
</feature>
<gene>
    <name evidence="8" type="primary">KEL2</name>
    <name evidence="8" type="ORF">LTR97_012803</name>
</gene>
<evidence type="ECO:0000313" key="8">
    <source>
        <dbReference type="EMBL" id="KAK5689630.1"/>
    </source>
</evidence>
<feature type="region of interest" description="Disordered" evidence="7">
    <location>
        <begin position="1548"/>
        <end position="1586"/>
    </location>
</feature>
<feature type="region of interest" description="Disordered" evidence="7">
    <location>
        <begin position="1736"/>
        <end position="1800"/>
    </location>
</feature>
<feature type="compositionally biased region" description="Low complexity" evidence="7">
    <location>
        <begin position="174"/>
        <end position="188"/>
    </location>
</feature>
<feature type="region of interest" description="Disordered" evidence="7">
    <location>
        <begin position="1"/>
        <end position="224"/>
    </location>
</feature>
<evidence type="ECO:0000313" key="9">
    <source>
        <dbReference type="Proteomes" id="UP001310594"/>
    </source>
</evidence>
<feature type="compositionally biased region" description="Polar residues" evidence="7">
    <location>
        <begin position="1670"/>
        <end position="1688"/>
    </location>
</feature>
<name>A0AAN7VWD8_9PEZI</name>
<feature type="compositionally biased region" description="Polar residues" evidence="7">
    <location>
        <begin position="1565"/>
        <end position="1581"/>
    </location>
</feature>
<organism evidence="8 9">
    <name type="scientific">Elasticomyces elasticus</name>
    <dbReference type="NCBI Taxonomy" id="574655"/>
    <lineage>
        <taxon>Eukaryota</taxon>
        <taxon>Fungi</taxon>
        <taxon>Dikarya</taxon>
        <taxon>Ascomycota</taxon>
        <taxon>Pezizomycotina</taxon>
        <taxon>Dothideomycetes</taxon>
        <taxon>Dothideomycetidae</taxon>
        <taxon>Mycosphaerellales</taxon>
        <taxon>Teratosphaeriaceae</taxon>
        <taxon>Elasticomyces</taxon>
    </lineage>
</organism>
<feature type="coiled-coil region" evidence="6">
    <location>
        <begin position="1279"/>
        <end position="1362"/>
    </location>
</feature>
<feature type="compositionally biased region" description="Basic and acidic residues" evidence="7">
    <location>
        <begin position="1514"/>
        <end position="1532"/>
    </location>
</feature>
<feature type="region of interest" description="Disordered" evidence="7">
    <location>
        <begin position="1494"/>
        <end position="1532"/>
    </location>
</feature>